<dbReference type="SUPFAM" id="SSF53850">
    <property type="entry name" value="Periplasmic binding protein-like II"/>
    <property type="match status" value="1"/>
</dbReference>
<dbReference type="Pfam" id="PF03466">
    <property type="entry name" value="LysR_substrate"/>
    <property type="match status" value="1"/>
</dbReference>
<evidence type="ECO:0000313" key="6">
    <source>
        <dbReference type="EMBL" id="AVY94299.1"/>
    </source>
</evidence>
<dbReference type="PROSITE" id="PS50931">
    <property type="entry name" value="HTH_LYSR"/>
    <property type="match status" value="1"/>
</dbReference>
<keyword evidence="3" id="KW-0238">DNA-binding</keyword>
<dbReference type="STRING" id="1122240.GCA_000620105_03188"/>
<dbReference type="OrthoDB" id="464481at2"/>
<dbReference type="InterPro" id="IPR005119">
    <property type="entry name" value="LysR_subst-bd"/>
</dbReference>
<comment type="similarity">
    <text evidence="1">Belongs to the LysR transcriptional regulatory family.</text>
</comment>
<gene>
    <name evidence="6" type="ORF">DAI18_09790</name>
</gene>
<dbReference type="GO" id="GO:0003677">
    <property type="term" value="F:DNA binding"/>
    <property type="evidence" value="ECO:0007669"/>
    <property type="project" value="UniProtKB-KW"/>
</dbReference>
<protein>
    <submittedName>
        <fullName evidence="6">LysR family transcriptional regulator</fullName>
    </submittedName>
</protein>
<keyword evidence="2" id="KW-0805">Transcription regulation</keyword>
<evidence type="ECO:0000259" key="5">
    <source>
        <dbReference type="PROSITE" id="PS50931"/>
    </source>
</evidence>
<dbReference type="AlphaFoldDB" id="A0A2S0PA84"/>
<feature type="domain" description="HTH lysR-type" evidence="5">
    <location>
        <begin position="12"/>
        <end position="69"/>
    </location>
</feature>
<dbReference type="Proteomes" id="UP000244173">
    <property type="component" value="Chromosome"/>
</dbReference>
<evidence type="ECO:0000256" key="1">
    <source>
        <dbReference type="ARBA" id="ARBA00009437"/>
    </source>
</evidence>
<keyword evidence="7" id="KW-1185">Reference proteome</keyword>
<sequence length="305" mass="32610">MKKWGPRAGRLPTLNHLLAFETAARLGSFRAAADALHVTQGAVAQQVRALEAELGRPLFHRLPRGLALTDCGDEYASRTRFALEILEAATREFTAGPDRHPPGQVLVSTTPSIASRWLIPRLERISAAVPAGSVVIDASDQLRPLHGDGRVDIAIRWGTPPFAEGTARFLLPGRAILVCAPALAGHADWQNADDLAGIPLISDTHRHWSRWFARHGRADMPVTGPSFSQTLHAIEAAERGLGVAIVPAPLVDSALRDGRLVRVLGEQYALDSDAGFYLLTADPPVSGVMAVADRLLAEAAAPSQA</sequence>
<proteinExistence type="inferred from homology"/>
<evidence type="ECO:0000256" key="2">
    <source>
        <dbReference type="ARBA" id="ARBA00023015"/>
    </source>
</evidence>
<dbReference type="PANTHER" id="PTHR30537">
    <property type="entry name" value="HTH-TYPE TRANSCRIPTIONAL REGULATOR"/>
    <property type="match status" value="1"/>
</dbReference>
<accession>A0A2S0PA84</accession>
<evidence type="ECO:0000256" key="3">
    <source>
        <dbReference type="ARBA" id="ARBA00023125"/>
    </source>
</evidence>
<dbReference type="SUPFAM" id="SSF46785">
    <property type="entry name" value="Winged helix' DNA-binding domain"/>
    <property type="match status" value="1"/>
</dbReference>
<dbReference type="KEGG" id="maer:DAI18_09790"/>
<dbReference type="Gene3D" id="1.10.10.10">
    <property type="entry name" value="Winged helix-like DNA-binding domain superfamily/Winged helix DNA-binding domain"/>
    <property type="match status" value="1"/>
</dbReference>
<dbReference type="InterPro" id="IPR000847">
    <property type="entry name" value="LysR_HTH_N"/>
</dbReference>
<dbReference type="PANTHER" id="PTHR30537:SF5">
    <property type="entry name" value="HTH-TYPE TRANSCRIPTIONAL ACTIVATOR TTDR-RELATED"/>
    <property type="match status" value="1"/>
</dbReference>
<dbReference type="GO" id="GO:0003700">
    <property type="term" value="F:DNA-binding transcription factor activity"/>
    <property type="evidence" value="ECO:0007669"/>
    <property type="project" value="InterPro"/>
</dbReference>
<name>A0A2S0PA84_9NEIS</name>
<dbReference type="InterPro" id="IPR058163">
    <property type="entry name" value="LysR-type_TF_proteobact-type"/>
</dbReference>
<keyword evidence="4" id="KW-0804">Transcription</keyword>
<dbReference type="InterPro" id="IPR036390">
    <property type="entry name" value="WH_DNA-bd_sf"/>
</dbReference>
<evidence type="ECO:0000313" key="7">
    <source>
        <dbReference type="Proteomes" id="UP000244173"/>
    </source>
</evidence>
<dbReference type="PRINTS" id="PR00039">
    <property type="entry name" value="HTHLYSR"/>
</dbReference>
<dbReference type="EMBL" id="CP028519">
    <property type="protein sequence ID" value="AVY94299.1"/>
    <property type="molecule type" value="Genomic_DNA"/>
</dbReference>
<dbReference type="Pfam" id="PF00126">
    <property type="entry name" value="HTH_1"/>
    <property type="match status" value="1"/>
</dbReference>
<organism evidence="6 7">
    <name type="scientific">Microvirgula aerodenitrificans</name>
    <dbReference type="NCBI Taxonomy" id="57480"/>
    <lineage>
        <taxon>Bacteria</taxon>
        <taxon>Pseudomonadati</taxon>
        <taxon>Pseudomonadota</taxon>
        <taxon>Betaproteobacteria</taxon>
        <taxon>Neisseriales</taxon>
        <taxon>Aquaspirillaceae</taxon>
        <taxon>Microvirgula</taxon>
    </lineage>
</organism>
<dbReference type="RefSeq" id="WP_107889316.1">
    <property type="nucleotide sequence ID" value="NZ_CP028519.1"/>
</dbReference>
<evidence type="ECO:0000256" key="4">
    <source>
        <dbReference type="ARBA" id="ARBA00023163"/>
    </source>
</evidence>
<reference evidence="6 7" key="1">
    <citation type="submission" date="2018-04" db="EMBL/GenBank/DDBJ databases">
        <title>Denitrifier Microvirgula.</title>
        <authorList>
            <person name="Anderson E."/>
            <person name="Jang J."/>
            <person name="Ishii S."/>
        </authorList>
    </citation>
    <scope>NUCLEOTIDE SEQUENCE [LARGE SCALE GENOMIC DNA]</scope>
    <source>
        <strain evidence="6 7">BE2.4</strain>
    </source>
</reference>
<dbReference type="Gene3D" id="3.40.190.10">
    <property type="entry name" value="Periplasmic binding protein-like II"/>
    <property type="match status" value="2"/>
</dbReference>
<dbReference type="InterPro" id="IPR036388">
    <property type="entry name" value="WH-like_DNA-bd_sf"/>
</dbReference>